<evidence type="ECO:0000256" key="1">
    <source>
        <dbReference type="SAM" id="Coils"/>
    </source>
</evidence>
<evidence type="ECO:0000256" key="2">
    <source>
        <dbReference type="SAM" id="MobiDB-lite"/>
    </source>
</evidence>
<dbReference type="Pfam" id="PF11262">
    <property type="entry name" value="Tho2"/>
    <property type="match status" value="1"/>
</dbReference>
<dbReference type="EMBL" id="LGRX02013552">
    <property type="protein sequence ID" value="KAK3265963.1"/>
    <property type="molecule type" value="Genomic_DNA"/>
</dbReference>
<evidence type="ECO:0000313" key="4">
    <source>
        <dbReference type="EMBL" id="KAK3265963.1"/>
    </source>
</evidence>
<comment type="caution">
    <text evidence="4">The sequence shown here is derived from an EMBL/GenBank/DDBJ whole genome shotgun (WGS) entry which is preliminary data.</text>
</comment>
<dbReference type="GO" id="GO:0003729">
    <property type="term" value="F:mRNA binding"/>
    <property type="evidence" value="ECO:0007669"/>
    <property type="project" value="TreeGrafter"/>
</dbReference>
<dbReference type="PANTHER" id="PTHR21597:SF0">
    <property type="entry name" value="THO COMPLEX SUBUNIT 2"/>
    <property type="match status" value="1"/>
</dbReference>
<feature type="compositionally biased region" description="Low complexity" evidence="2">
    <location>
        <begin position="529"/>
        <end position="550"/>
    </location>
</feature>
<feature type="compositionally biased region" description="Basic and acidic residues" evidence="2">
    <location>
        <begin position="744"/>
        <end position="765"/>
    </location>
</feature>
<organism evidence="4 5">
    <name type="scientific">Cymbomonas tetramitiformis</name>
    <dbReference type="NCBI Taxonomy" id="36881"/>
    <lineage>
        <taxon>Eukaryota</taxon>
        <taxon>Viridiplantae</taxon>
        <taxon>Chlorophyta</taxon>
        <taxon>Pyramimonadophyceae</taxon>
        <taxon>Pyramimonadales</taxon>
        <taxon>Pyramimonadaceae</taxon>
        <taxon>Cymbomonas</taxon>
    </lineage>
</organism>
<name>A0AAE0FUB7_9CHLO</name>
<protein>
    <submittedName>
        <fullName evidence="4">THO complex subunit 2</fullName>
    </submittedName>
</protein>
<feature type="compositionally biased region" description="Polar residues" evidence="2">
    <location>
        <begin position="558"/>
        <end position="569"/>
    </location>
</feature>
<evidence type="ECO:0000313" key="5">
    <source>
        <dbReference type="Proteomes" id="UP001190700"/>
    </source>
</evidence>
<feature type="compositionally biased region" description="Basic and acidic residues" evidence="2">
    <location>
        <begin position="483"/>
        <end position="502"/>
    </location>
</feature>
<dbReference type="PANTHER" id="PTHR21597">
    <property type="entry name" value="THO2 PROTEIN"/>
    <property type="match status" value="1"/>
</dbReference>
<gene>
    <name evidence="4" type="ORF">CYMTET_25389</name>
</gene>
<reference evidence="4 5" key="1">
    <citation type="journal article" date="2015" name="Genome Biol. Evol.">
        <title>Comparative Genomics of a Bacterivorous Green Alga Reveals Evolutionary Causalities and Consequences of Phago-Mixotrophic Mode of Nutrition.</title>
        <authorList>
            <person name="Burns J.A."/>
            <person name="Paasch A."/>
            <person name="Narechania A."/>
            <person name="Kim E."/>
        </authorList>
    </citation>
    <scope>NUCLEOTIDE SEQUENCE [LARGE SCALE GENOMIC DNA]</scope>
    <source>
        <strain evidence="4 5">PLY_AMNH</strain>
    </source>
</reference>
<dbReference type="AlphaFoldDB" id="A0AAE0FUB7"/>
<dbReference type="InterPro" id="IPR021418">
    <property type="entry name" value="THO_THOC2_C"/>
</dbReference>
<feature type="compositionally biased region" description="Basic and acidic residues" evidence="2">
    <location>
        <begin position="599"/>
        <end position="613"/>
    </location>
</feature>
<evidence type="ECO:0000259" key="3">
    <source>
        <dbReference type="Pfam" id="PF11262"/>
    </source>
</evidence>
<dbReference type="InterPro" id="IPR040007">
    <property type="entry name" value="Tho2"/>
</dbReference>
<accession>A0AAE0FUB7</accession>
<feature type="coiled-coil region" evidence="1">
    <location>
        <begin position="146"/>
        <end position="212"/>
    </location>
</feature>
<feature type="domain" description="THO complex subunitTHOC2 C-terminal" evidence="3">
    <location>
        <begin position="123"/>
        <end position="424"/>
    </location>
</feature>
<dbReference type="GO" id="GO:0006397">
    <property type="term" value="P:mRNA processing"/>
    <property type="evidence" value="ECO:0007669"/>
    <property type="project" value="InterPro"/>
</dbReference>
<dbReference type="GO" id="GO:0006406">
    <property type="term" value="P:mRNA export from nucleus"/>
    <property type="evidence" value="ECO:0007669"/>
    <property type="project" value="InterPro"/>
</dbReference>
<keyword evidence="1" id="KW-0175">Coiled coil</keyword>
<proteinExistence type="predicted"/>
<feature type="region of interest" description="Disordered" evidence="2">
    <location>
        <begin position="471"/>
        <end position="772"/>
    </location>
</feature>
<feature type="compositionally biased region" description="Basic and acidic residues" evidence="2">
    <location>
        <begin position="712"/>
        <end position="729"/>
    </location>
</feature>
<feature type="compositionally biased region" description="Basic and acidic residues" evidence="2">
    <location>
        <begin position="622"/>
        <end position="706"/>
    </location>
</feature>
<feature type="compositionally biased region" description="Low complexity" evidence="2">
    <location>
        <begin position="503"/>
        <end position="514"/>
    </location>
</feature>
<keyword evidence="5" id="KW-1185">Reference proteome</keyword>
<dbReference type="Proteomes" id="UP001190700">
    <property type="component" value="Unassembled WGS sequence"/>
</dbReference>
<sequence>MVRAVPGAWQSTSCERDTPGSPIGMLYDECQETLVQYCDFLLASFTPASSYMEVVPSLTELNGKYKLEPEVCFMVYRPIFHEIVTSAIPRKDQRDRQVDLGGQSTTWNELLGMVEGMLPAPTWNALSAELYFTFWSLTLYDLHVPRARYDAEIARQKSNISSLEESRASLEDRSAESTSKRRKERERLLTVVEKLENELKEQERHVNLVDARLQREKDSWLQDCKEASRPDTVVEFLQNCIFPRVMFTMQDAVFCAKFVEKLHELDTTHFSTLQYYDRVLKDLTQAVASCTENEAARMGRFLSETLSLLDRWKSDEKVYADECQSRAGFCTTFTDPKSKRATYSDYVRVSYRWHTRMTKALGACLDSKEYMHIRNALVVLDKIYRVFPRIHKHAVHIQKRVEKIRDLDDREDLQTIAKSYFAKLMMERPKMVSDSEFMPYESERQAPAVGAPRAVVGPGAGYDRDEVMAAEDPPATNSARSAAAEKRGGAEPGGKEASKDPQARGAAGASNGADAGRRDAPSARGGAGNSARASSALATASAAAAEANKSPPAPDAKSTGSKTSSQSDVKPSLATPGAAAGRWRGGDGTGAAASPIEDGDGRSAKRVKEDPGEIRPPPGLDTGKRAEREEKKESHRGEEKGVHRDKGKEREEKYSEKAKIPDKVSNREKEKVKEQSDREKRRTEGTGEVKRRRDMVEEEAPREHARISQRQEVVERDMKEKDRAKEDSKRRKIEHPPQIQPPVKETRGGEDKGGMSRKDSRDNRHGRVSRRS</sequence>
<dbReference type="GO" id="GO:0000445">
    <property type="term" value="C:THO complex part of transcription export complex"/>
    <property type="evidence" value="ECO:0007669"/>
    <property type="project" value="TreeGrafter"/>
</dbReference>